<name>A0ABY9LGH9_9STRE</name>
<protein>
    <submittedName>
        <fullName evidence="2">Helix-turn-helix domain-containing protein</fullName>
    </submittedName>
</protein>
<dbReference type="PANTHER" id="PTHR33744">
    <property type="entry name" value="CARBOHYDRATE DIACID REGULATOR"/>
    <property type="match status" value="1"/>
</dbReference>
<dbReference type="RefSeq" id="WP_306675801.1">
    <property type="nucleotide sequence ID" value="NZ_CP110509.1"/>
</dbReference>
<dbReference type="InterPro" id="IPR042070">
    <property type="entry name" value="PucR_C-HTH_sf"/>
</dbReference>
<proteinExistence type="predicted"/>
<accession>A0ABY9LGH9</accession>
<evidence type="ECO:0000259" key="1">
    <source>
        <dbReference type="Pfam" id="PF13556"/>
    </source>
</evidence>
<organism evidence="2 3">
    <name type="scientific">Streptococcus didelphis</name>
    <dbReference type="NCBI Taxonomy" id="102886"/>
    <lineage>
        <taxon>Bacteria</taxon>
        <taxon>Bacillati</taxon>
        <taxon>Bacillota</taxon>
        <taxon>Bacilli</taxon>
        <taxon>Lactobacillales</taxon>
        <taxon>Streptococcaceae</taxon>
        <taxon>Streptococcus</taxon>
    </lineage>
</organism>
<gene>
    <name evidence="2" type="ORF">N1496_08185</name>
</gene>
<dbReference type="EMBL" id="CP110509">
    <property type="protein sequence ID" value="WMB27968.1"/>
    <property type="molecule type" value="Genomic_DNA"/>
</dbReference>
<keyword evidence="3" id="KW-1185">Reference proteome</keyword>
<reference evidence="3" key="1">
    <citation type="submission" date="2022-10" db="EMBL/GenBank/DDBJ databases">
        <title>Streptococcus didelphis as causative of fatal infections in opossums (Didelphis albiventris).</title>
        <authorList>
            <person name="Breyer G.M."/>
            <person name="Da Silva M.E.R.J."/>
            <person name="Siqueira F.M."/>
        </authorList>
    </citation>
    <scope>NUCLEOTIDE SEQUENCE [LARGE SCALE GENOMIC DNA]</scope>
    <source>
        <strain evidence="3">LBVP101/21</strain>
    </source>
</reference>
<sequence length="251" mass="28946">MLKITEPNEDLLRKYSLSLGQEIHSDLQVLLISDILQSKDILAFENVFLQLTNHLLASQINLQHVHFFSRNQEILLVLGKDSTLLKQLDLVKDIVIDFTGHKHFYIGISSIKPYWKLSIALDEARQAIGFAKSNLKSQQIQYYQDIGILKLLTNDQGAINQLFVNELFDQFLSPLLKYDDKNHTQLYPTLVTFFDNHFSYTESSQILFIHVNTLRARLSKIESLLSISLKNTDQVMSVHLAIRLYQSQLQA</sequence>
<evidence type="ECO:0000313" key="2">
    <source>
        <dbReference type="EMBL" id="WMB27968.1"/>
    </source>
</evidence>
<evidence type="ECO:0000313" key="3">
    <source>
        <dbReference type="Proteomes" id="UP001238096"/>
    </source>
</evidence>
<dbReference type="InterPro" id="IPR051448">
    <property type="entry name" value="CdaR-like_regulators"/>
</dbReference>
<feature type="domain" description="PucR C-terminal helix-turn-helix" evidence="1">
    <location>
        <begin position="186"/>
        <end position="244"/>
    </location>
</feature>
<dbReference type="Gene3D" id="1.10.10.2840">
    <property type="entry name" value="PucR C-terminal helix-turn-helix domain"/>
    <property type="match status" value="1"/>
</dbReference>
<dbReference type="InterPro" id="IPR025736">
    <property type="entry name" value="PucR_C-HTH_dom"/>
</dbReference>
<dbReference type="Pfam" id="PF13556">
    <property type="entry name" value="HTH_30"/>
    <property type="match status" value="1"/>
</dbReference>
<dbReference type="Proteomes" id="UP001238096">
    <property type="component" value="Chromosome"/>
</dbReference>